<dbReference type="RefSeq" id="WP_175457858.1">
    <property type="nucleotide sequence ID" value="NZ_JAANNT010000011.1"/>
</dbReference>
<protein>
    <recommendedName>
        <fullName evidence="3">Translation initiation factor 2</fullName>
    </recommendedName>
</protein>
<dbReference type="AlphaFoldDB" id="A0A7Y6C9X1"/>
<keyword evidence="2" id="KW-1185">Reference proteome</keyword>
<evidence type="ECO:0000313" key="1">
    <source>
        <dbReference type="EMBL" id="NUV29706.1"/>
    </source>
</evidence>
<proteinExistence type="predicted"/>
<evidence type="ECO:0000313" key="2">
    <source>
        <dbReference type="Proteomes" id="UP000540128"/>
    </source>
</evidence>
<comment type="caution">
    <text evidence="1">The sequence shown here is derived from an EMBL/GenBank/DDBJ whole genome shotgun (WGS) entry which is preliminary data.</text>
</comment>
<organism evidence="1 2">
    <name type="scientific">Streptomyces odorifer</name>
    <dbReference type="NCBI Taxonomy" id="53450"/>
    <lineage>
        <taxon>Bacteria</taxon>
        <taxon>Bacillati</taxon>
        <taxon>Actinomycetota</taxon>
        <taxon>Actinomycetes</taxon>
        <taxon>Kitasatosporales</taxon>
        <taxon>Streptomycetaceae</taxon>
        <taxon>Streptomyces</taxon>
        <taxon>Streptomyces albidoflavus group</taxon>
    </lineage>
</organism>
<sequence length="590" mass="63756">MEFRLPWPTRARRSGRPLAGRERRPGRDRWDTWEAPRAHVLCVARTLTSATRLLDVLPLLRREDGIETYYTVNPGSAFAEGLPAYFTSLGVGDRLLSWEEATRRPFDLAVACTVNNSMRHLDAPLVVLPHGAGYNRLVTETTGDASAPAGLSRRELTWRGKVVPAAIGVSHSEQLGRLAGSCPEAVERAAVVGDICLDRIRRSLPLRDRYRALLGAVDGRRLVVLHSTWSSHSLLGTHPELPLELVTSLPVDEYAVAAVLHPNVWARHSRRGVLERLERAMDAGLLVIPPEEGWRAAVVAGDWVVGDHGSTSLYSAALDRTVLLAATGLDELDAASPTAGFARRAPRLDVAGDLYAQLLRADAEHDPELLAPVVDSQWEAPDKSTVLTQDLLYGLLADAGVGAPAATPKPEPVPDPKPLAHRAPTAFDVTGRVGADGAVEIQRHPLAPRHAVEPRGFYAVTDEETHPLWPQSADVLARTLVDAATPPTVWAEEAFRRLPGLSVVGAALDTDRCLVRVRDGRVWEAQADRPWGAARARLDPVLVACALHVAASSDAGTAGGTELGEPLVIRTGRHLCRVSFRVAPGDPGER</sequence>
<gene>
    <name evidence="1" type="ORF">G6W59_15515</name>
</gene>
<name>A0A7Y6C9X1_9ACTN</name>
<evidence type="ECO:0008006" key="3">
    <source>
        <dbReference type="Google" id="ProtNLM"/>
    </source>
</evidence>
<dbReference type="EMBL" id="JAANNT010000011">
    <property type="protein sequence ID" value="NUV29706.1"/>
    <property type="molecule type" value="Genomic_DNA"/>
</dbReference>
<reference evidence="1 2" key="1">
    <citation type="submission" date="2020-03" db="EMBL/GenBank/DDBJ databases">
        <title>Complete genome sequence of sixteen Streptomyces strains facilitates identification of candidate genes involved in plant growth-promotion in grain legumes and cereals.</title>
        <authorList>
            <person name="Gopalakrishnan S."/>
            <person name="Thakur V."/>
            <person name="Saxena R."/>
            <person name="Vadlamudi S."/>
            <person name="Purohit S."/>
            <person name="Kumar V."/>
            <person name="Rathore A."/>
            <person name="Chitikineni A."/>
            <person name="Varshney R.K."/>
        </authorList>
    </citation>
    <scope>NUCLEOTIDE SEQUENCE [LARGE SCALE GENOMIC DNA]</scope>
    <source>
        <strain evidence="1 2">KAI-180</strain>
    </source>
</reference>
<dbReference type="Proteomes" id="UP000540128">
    <property type="component" value="Unassembled WGS sequence"/>
</dbReference>
<accession>A0A7Y6C9X1</accession>